<accession>A0AAN7W9H8</accession>
<dbReference type="InterPro" id="IPR002347">
    <property type="entry name" value="SDR_fam"/>
</dbReference>
<dbReference type="InterPro" id="IPR051911">
    <property type="entry name" value="SDR_oxidoreductase"/>
</dbReference>
<organism evidence="3 4">
    <name type="scientific">Elasticomyces elasticus</name>
    <dbReference type="NCBI Taxonomy" id="574655"/>
    <lineage>
        <taxon>Eukaryota</taxon>
        <taxon>Fungi</taxon>
        <taxon>Dikarya</taxon>
        <taxon>Ascomycota</taxon>
        <taxon>Pezizomycotina</taxon>
        <taxon>Dothideomycetes</taxon>
        <taxon>Dothideomycetidae</taxon>
        <taxon>Mycosphaerellales</taxon>
        <taxon>Teratosphaeriaceae</taxon>
        <taxon>Elasticomyces</taxon>
    </lineage>
</organism>
<reference evidence="3" key="1">
    <citation type="submission" date="2023-08" db="EMBL/GenBank/DDBJ databases">
        <title>Black Yeasts Isolated from many extreme environments.</title>
        <authorList>
            <person name="Coleine C."/>
            <person name="Stajich J.E."/>
            <person name="Selbmann L."/>
        </authorList>
    </citation>
    <scope>NUCLEOTIDE SEQUENCE</scope>
    <source>
        <strain evidence="3">CCFEE 5810</strain>
    </source>
</reference>
<dbReference type="PRINTS" id="PR00081">
    <property type="entry name" value="GDHRDH"/>
</dbReference>
<dbReference type="EMBL" id="JAVRQU010000018">
    <property type="protein sequence ID" value="KAK5692894.1"/>
    <property type="molecule type" value="Genomic_DNA"/>
</dbReference>
<dbReference type="PANTHER" id="PTHR43976">
    <property type="entry name" value="SHORT CHAIN DEHYDROGENASE"/>
    <property type="match status" value="1"/>
</dbReference>
<dbReference type="Gene3D" id="3.40.50.720">
    <property type="entry name" value="NAD(P)-binding Rossmann-like Domain"/>
    <property type="match status" value="2"/>
</dbReference>
<dbReference type="Proteomes" id="UP001310594">
    <property type="component" value="Unassembled WGS sequence"/>
</dbReference>
<name>A0AAN7W9H8_9PEZI</name>
<evidence type="ECO:0000313" key="4">
    <source>
        <dbReference type="Proteomes" id="UP001310594"/>
    </source>
</evidence>
<evidence type="ECO:0000256" key="1">
    <source>
        <dbReference type="ARBA" id="ARBA00006484"/>
    </source>
</evidence>
<dbReference type="AlphaFoldDB" id="A0AAN7W9H8"/>
<protein>
    <submittedName>
        <fullName evidence="3">Uncharacterized protein</fullName>
    </submittedName>
</protein>
<evidence type="ECO:0000256" key="2">
    <source>
        <dbReference type="ARBA" id="ARBA00023002"/>
    </source>
</evidence>
<comment type="caution">
    <text evidence="3">The sequence shown here is derived from an EMBL/GenBank/DDBJ whole genome shotgun (WGS) entry which is preliminary data.</text>
</comment>
<dbReference type="PANTHER" id="PTHR43976:SF16">
    <property type="entry name" value="SHORT-CHAIN DEHYDROGENASE_REDUCTASE FAMILY PROTEIN"/>
    <property type="match status" value="1"/>
</dbReference>
<comment type="similarity">
    <text evidence="1">Belongs to the short-chain dehydrogenases/reductases (SDR) family.</text>
</comment>
<dbReference type="Pfam" id="PF00106">
    <property type="entry name" value="adh_short"/>
    <property type="match status" value="1"/>
</dbReference>
<dbReference type="InterPro" id="IPR036291">
    <property type="entry name" value="NAD(P)-bd_dom_sf"/>
</dbReference>
<proteinExistence type="inferred from homology"/>
<dbReference type="SUPFAM" id="SSF51735">
    <property type="entry name" value="NAD(P)-binding Rossmann-fold domains"/>
    <property type="match status" value="1"/>
</dbReference>
<keyword evidence="2" id="KW-0560">Oxidoreductase</keyword>
<evidence type="ECO:0000313" key="3">
    <source>
        <dbReference type="EMBL" id="KAK5692894.1"/>
    </source>
</evidence>
<sequence>MSTYKWLVTGASAGLGAQIALAALSAGHSVIATARNVSKARSTYPKIEGLGGSWLELDVTSIETESIIAKAVKEERVNVIVNNAGYALEGPLEALSTAGICPLPSLSAYAASKFALEGMSEALYDELAPFDIRVLLVEPGAYRTDFITALQSNEIMAPYVGTAADNVSRKFRAMHGKQGGDPAKAAIAIIEAVTGEGKGKDVKGHLRLVLGKDAVARVLARTEQFAQNVEGLRHISEWAVFPDGE</sequence>
<dbReference type="GO" id="GO:0016491">
    <property type="term" value="F:oxidoreductase activity"/>
    <property type="evidence" value="ECO:0007669"/>
    <property type="project" value="UniProtKB-KW"/>
</dbReference>
<gene>
    <name evidence="3" type="ORF">LTR97_010370</name>
</gene>